<name>A0AAU7WEM5_9BACI</name>
<feature type="transmembrane region" description="Helical" evidence="6">
    <location>
        <begin position="132"/>
        <end position="155"/>
    </location>
</feature>
<evidence type="ECO:0000256" key="1">
    <source>
        <dbReference type="ARBA" id="ARBA00004651"/>
    </source>
</evidence>
<evidence type="ECO:0000256" key="5">
    <source>
        <dbReference type="ARBA" id="ARBA00023136"/>
    </source>
</evidence>
<accession>A0AAU7WEM5</accession>
<comment type="subcellular location">
    <subcellularLocation>
        <location evidence="1">Cell membrane</location>
        <topology evidence="1">Multi-pass membrane protein</topology>
    </subcellularLocation>
</comment>
<dbReference type="GeneID" id="93260289"/>
<evidence type="ECO:0000256" key="4">
    <source>
        <dbReference type="ARBA" id="ARBA00022989"/>
    </source>
</evidence>
<sequence length="323" mass="36285">MGAPALNRFAMVRKGVVMVPLEIFGFRALWSPYFFITILLFVFLYFLLASLCKRSYLNAMPPSPVQSVSFCTAMVSLYIVKGSPVDLIGHILFSVHMLQMSILFFIVAPLFLRGMPVWILEKGMQLPVVAPVVRFFTNPVLAVITFNIIFSLYHIPAVFDQVKVTPFLHSIYTIVLFLLAIAMWWPILSPLPGQYALGGLKKIAYLFASAMLLTPACALIMFANHPVYRSFSDGTMWLSSMHLCVPADMLSGVARYGSPALFSPLPVLQDQQLGGVVMKIMQEIVYGIMLARIFFQWARTEQEDGSTEKNPVAGEQRRLMEQH</sequence>
<dbReference type="NCBIfam" id="TIGR02737">
    <property type="entry name" value="caa3_CtaG"/>
    <property type="match status" value="1"/>
</dbReference>
<reference evidence="7" key="1">
    <citation type="submission" date="2024-06" db="EMBL/GenBank/DDBJ databases">
        <authorList>
            <person name="Huang C.H."/>
            <person name="Ting Y.S."/>
            <person name="Cheng Y.H."/>
        </authorList>
    </citation>
    <scope>NUCLEOTIDE SEQUENCE</scope>
    <source>
        <strain evidence="7">TCI803</strain>
    </source>
</reference>
<dbReference type="InterPro" id="IPR019108">
    <property type="entry name" value="Caa3_assmbl_CtaG-rel"/>
</dbReference>
<feature type="transmembrane region" description="Helical" evidence="6">
    <location>
        <begin position="167"/>
        <end position="191"/>
    </location>
</feature>
<dbReference type="InterPro" id="IPR014108">
    <property type="entry name" value="Caa3-assmbl_CtaG"/>
</dbReference>
<evidence type="ECO:0000256" key="3">
    <source>
        <dbReference type="ARBA" id="ARBA00022692"/>
    </source>
</evidence>
<feature type="transmembrane region" description="Helical" evidence="6">
    <location>
        <begin position="203"/>
        <end position="223"/>
    </location>
</feature>
<protein>
    <submittedName>
        <fullName evidence="7">Cytochrome c oxidase assembly factor CtaG</fullName>
    </submittedName>
</protein>
<keyword evidence="4 6" id="KW-1133">Transmembrane helix</keyword>
<evidence type="ECO:0000313" key="7">
    <source>
        <dbReference type="EMBL" id="XBX97124.1"/>
    </source>
</evidence>
<feature type="transmembrane region" description="Helical" evidence="6">
    <location>
        <begin position="30"/>
        <end position="52"/>
    </location>
</feature>
<proteinExistence type="predicted"/>
<keyword evidence="2" id="KW-1003">Cell membrane</keyword>
<dbReference type="GO" id="GO:0005886">
    <property type="term" value="C:plasma membrane"/>
    <property type="evidence" value="ECO:0007669"/>
    <property type="project" value="UniProtKB-SubCell"/>
</dbReference>
<dbReference type="RefSeq" id="WP_326244469.1">
    <property type="nucleotide sequence ID" value="NZ_CP158453.1"/>
</dbReference>
<feature type="transmembrane region" description="Helical" evidence="6">
    <location>
        <begin position="87"/>
        <end position="112"/>
    </location>
</feature>
<dbReference type="AlphaFoldDB" id="A0AAU7WEM5"/>
<gene>
    <name evidence="7" type="primary">ctaG</name>
    <name evidence="7" type="ORF">ABR335_11770</name>
</gene>
<evidence type="ECO:0000256" key="6">
    <source>
        <dbReference type="SAM" id="Phobius"/>
    </source>
</evidence>
<organism evidence="7">
    <name type="scientific">Heyndrickxia faecalis</name>
    <dbReference type="NCBI Taxonomy" id="2824910"/>
    <lineage>
        <taxon>Bacteria</taxon>
        <taxon>Bacillati</taxon>
        <taxon>Bacillota</taxon>
        <taxon>Bacilli</taxon>
        <taxon>Bacillales</taxon>
        <taxon>Bacillaceae</taxon>
        <taxon>Heyndrickxia</taxon>
    </lineage>
</organism>
<dbReference type="Pfam" id="PF09678">
    <property type="entry name" value="Caa3_CtaG"/>
    <property type="match status" value="1"/>
</dbReference>
<keyword evidence="5 6" id="KW-0472">Membrane</keyword>
<dbReference type="EMBL" id="CP158453">
    <property type="protein sequence ID" value="XBX97124.1"/>
    <property type="molecule type" value="Genomic_DNA"/>
</dbReference>
<evidence type="ECO:0000256" key="2">
    <source>
        <dbReference type="ARBA" id="ARBA00022475"/>
    </source>
</evidence>
<keyword evidence="3 6" id="KW-0812">Transmembrane</keyword>